<feature type="region of interest" description="Disordered" evidence="2">
    <location>
        <begin position="130"/>
        <end position="156"/>
    </location>
</feature>
<dbReference type="SUPFAM" id="SSF101447">
    <property type="entry name" value="Formin homology 2 domain (FH2 domain)"/>
    <property type="match status" value="1"/>
</dbReference>
<feature type="region of interest" description="Disordered" evidence="2">
    <location>
        <begin position="1519"/>
        <end position="1540"/>
    </location>
</feature>
<sequence>MNRTRIQSGTLRHDAHLPPSPSSRFGNDSMAAGSTATIPREQDANPWRTWASNVTAVQSTIGEAGVRLNEVVQQLWEEFQLVAQNPPPVNVPQEAVNVVLELKNPKDHLHGMLQLALCVRGLTSIRLGSPDRQAGKQHQKGVHPNITGPQSPETAKSVSETSLKISTILNRLQQYADQRKLPANRGGTLKGKMLGAFSAFSKTGSASNVTESIEDLNVHLRTGGQQATTEFVDARGPQIMFQFITWLQVQREFEGYEFQSQGQITLSLLLTISLISISGKDTDHRLERQSVLALLQVLNHESIHLAPILASLTPQNPDENDPVLGMLESRLWITRSLGVKILILMMLVGRKNCSAEVDDDAGVREGMVKGVLDRLRRFEYQRRGARGYLLDGNGAEDPLNSSGNSGKSSRTGSNIHSRQQSRMSNVSSGAPLTKSPSISSSLDRNWPANSGSDEWRESNPFTTLVEYSCAAVNDQGIMGTAVGARRTGKNADDRKLARIPEGVAPVSPGRDAKQGSNPTRCISAGLDKGEIKEAADYIASIHCAVAHRYRISTLHSILSPPQLPVLLFINYVLDLTPSVQGRTYLRSLLEDVGFDDVLQGVKTFAHEQFKAHHDAADRYATVYQEDVRTSMPRDERAQTYAEKPGRETTKWAAAEELSQNGNEVAEFGASVPWEVAGAGETHEAREFQKKLASINMGFEEASFSYYGYFQATSRVLPSLLHRVALVTLVEHILRKVIHEGKVYDFSDGRFQSRAIDLDEFTKSFVERSTYERLQRKLDDVEDELEGRKREFRLKEANWEAKIQLNEARSIAHLNEKEDTIKMLESFLSQFEQKAREAEEKRRSNTAFYRQELDRILLSCQQRGISFGGLTSPESLQYKNEASLASNGSLSGISAELESLKSAVALLEREKLDLQKALLRHADSAYGSQEMELKTLHVVAPNPASLEAASTALTAAPSMPLPPPPPPPPPPPRPPIGLNTSVPPPPPPPSSLNVPPPPPPMSGPFPLGRAPPRVPKRKMKFEPKRKLRILQWEKLNDETALTSIWAQRIARPNFDVSGYIEKAPELLKNLLPDLVPALEGTDLEDVLQEEAVLRDIDGTFAIESNVALSLSLPKTKETKTAFEILDASKYRNIMILLNQMKAFSYSEIAKAFRTMNESVVSANFVLELNKALPDDEIVRAFCLHTNVVRPDVHDPKKLVSVSRLRDRLKLWDFKLQYDERVKYLEKQTHIVLDASESVLQSDTVANILNLILHIGNYMNSGSNKVCRTTMTKSLFRLKVKGIPPPINAQGAAYGIKIASINKLRDTKAGDNKTSLLHFLAKIVEEKFPALLGFMNELRQVPEAARVSSKQVIETAETMFNELTQYSKLMESPASTGLKRQAGAAGATSLIKQRQLLLNKQLGLPGGPNPVESAPDLTTEAVSLSEEAALSTAGIGELSLDQTDSFFLEMKAFIATAKTYFAGVRGVVRRMDTTFIQALLAFGEDPKSMTSEEFFGIFATFLGSFERALLENKTHREMKEAFDRRKAARDKRVGAPTMSNRKSSNGRILHVPLLDVTKGAGLDALINGIQQPFRSGPISGSTIRLNEAETVEPAVSNEIDGAEIGAHVCHTENSSATSSSNKTLLEIQPLETLSLDLSQSFTTISLESLRVLGDS</sequence>
<dbReference type="EMBL" id="KQ965816">
    <property type="protein sequence ID" value="KXS10756.1"/>
    <property type="molecule type" value="Genomic_DNA"/>
</dbReference>
<feature type="compositionally biased region" description="Basic and acidic residues" evidence="2">
    <location>
        <begin position="1519"/>
        <end position="1531"/>
    </location>
</feature>
<dbReference type="InterPro" id="IPR042201">
    <property type="entry name" value="FH2_Formin_sf"/>
</dbReference>
<keyword evidence="1" id="KW-0175">Coiled coil</keyword>
<feature type="coiled-coil region" evidence="1">
    <location>
        <begin position="770"/>
        <end position="840"/>
    </location>
</feature>
<dbReference type="PANTHER" id="PTHR45725:SF1">
    <property type="entry name" value="DISHEVELLED ASSOCIATED ACTIVATOR OF MORPHOGENESIS, ISOFORM D"/>
    <property type="match status" value="1"/>
</dbReference>
<dbReference type="InterPro" id="IPR015425">
    <property type="entry name" value="FH2_Formin"/>
</dbReference>
<evidence type="ECO:0000256" key="2">
    <source>
        <dbReference type="SAM" id="MobiDB-lite"/>
    </source>
</evidence>
<feature type="compositionally biased region" description="Pro residues" evidence="2">
    <location>
        <begin position="981"/>
        <end position="1002"/>
    </location>
</feature>
<feature type="region of interest" description="Disordered" evidence="2">
    <location>
        <begin position="389"/>
        <end position="457"/>
    </location>
</feature>
<feature type="compositionally biased region" description="Pro residues" evidence="2">
    <location>
        <begin position="958"/>
        <end position="974"/>
    </location>
</feature>
<feature type="compositionally biased region" description="Polar residues" evidence="2">
    <location>
        <begin position="399"/>
        <end position="452"/>
    </location>
</feature>
<evidence type="ECO:0000259" key="3">
    <source>
        <dbReference type="PROSITE" id="PS51444"/>
    </source>
</evidence>
<name>A0A139A1U5_GONPJ</name>
<dbReference type="InterPro" id="IPR051425">
    <property type="entry name" value="Formin_Homology"/>
</dbReference>
<organism evidence="4 5">
    <name type="scientific">Gonapodya prolifera (strain JEL478)</name>
    <name type="common">Monoblepharis prolifera</name>
    <dbReference type="NCBI Taxonomy" id="1344416"/>
    <lineage>
        <taxon>Eukaryota</taxon>
        <taxon>Fungi</taxon>
        <taxon>Fungi incertae sedis</taxon>
        <taxon>Chytridiomycota</taxon>
        <taxon>Chytridiomycota incertae sedis</taxon>
        <taxon>Monoblepharidomycetes</taxon>
        <taxon>Monoblepharidales</taxon>
        <taxon>Gonapodyaceae</taxon>
        <taxon>Gonapodya</taxon>
    </lineage>
</organism>
<accession>A0A139A1U5</accession>
<dbReference type="PROSITE" id="PS51444">
    <property type="entry name" value="FH2"/>
    <property type="match status" value="1"/>
</dbReference>
<feature type="compositionally biased region" description="Polar residues" evidence="2">
    <location>
        <begin position="22"/>
        <end position="37"/>
    </location>
</feature>
<dbReference type="Gene3D" id="1.20.58.2220">
    <property type="entry name" value="Formin, FH2 domain"/>
    <property type="match status" value="1"/>
</dbReference>
<proteinExistence type="predicted"/>
<reference evidence="4 5" key="1">
    <citation type="journal article" date="2015" name="Genome Biol. Evol.">
        <title>Phylogenomic analyses indicate that early fungi evolved digesting cell walls of algal ancestors of land plants.</title>
        <authorList>
            <person name="Chang Y."/>
            <person name="Wang S."/>
            <person name="Sekimoto S."/>
            <person name="Aerts A.L."/>
            <person name="Choi C."/>
            <person name="Clum A."/>
            <person name="LaButti K.M."/>
            <person name="Lindquist E.A."/>
            <person name="Yee Ngan C."/>
            <person name="Ohm R.A."/>
            <person name="Salamov A.A."/>
            <person name="Grigoriev I.V."/>
            <person name="Spatafora J.W."/>
            <person name="Berbee M.L."/>
        </authorList>
    </citation>
    <scope>NUCLEOTIDE SEQUENCE [LARGE SCALE GENOMIC DNA]</scope>
    <source>
        <strain evidence="4 5">JEL478</strain>
    </source>
</reference>
<dbReference type="Proteomes" id="UP000070544">
    <property type="component" value="Unassembled WGS sequence"/>
</dbReference>
<evidence type="ECO:0000256" key="1">
    <source>
        <dbReference type="SAM" id="Coils"/>
    </source>
</evidence>
<dbReference type="Pfam" id="PF02181">
    <property type="entry name" value="FH2"/>
    <property type="match status" value="2"/>
</dbReference>
<dbReference type="PANTHER" id="PTHR45725">
    <property type="entry name" value="FORMIN HOMOLOGY 2 FAMILY MEMBER"/>
    <property type="match status" value="1"/>
</dbReference>
<feature type="region of interest" description="Disordered" evidence="2">
    <location>
        <begin position="1"/>
        <end position="38"/>
    </location>
</feature>
<feature type="region of interest" description="Disordered" evidence="2">
    <location>
        <begin position="954"/>
        <end position="1015"/>
    </location>
</feature>
<dbReference type="SMART" id="SM00498">
    <property type="entry name" value="FH2"/>
    <property type="match status" value="1"/>
</dbReference>
<dbReference type="Gene3D" id="1.20.58.630">
    <property type="match status" value="1"/>
</dbReference>
<protein>
    <submittedName>
        <fullName evidence="4">Actin-binding FH2</fullName>
    </submittedName>
</protein>
<feature type="coiled-coil region" evidence="1">
    <location>
        <begin position="889"/>
        <end position="916"/>
    </location>
</feature>
<evidence type="ECO:0000313" key="4">
    <source>
        <dbReference type="EMBL" id="KXS10756.1"/>
    </source>
</evidence>
<gene>
    <name evidence="4" type="ORF">M427DRAFT_507367</name>
</gene>
<feature type="compositionally biased region" description="Polar residues" evidence="2">
    <location>
        <begin position="147"/>
        <end position="156"/>
    </location>
</feature>
<keyword evidence="5" id="KW-1185">Reference proteome</keyword>
<dbReference type="OrthoDB" id="1104827at2759"/>
<evidence type="ECO:0000313" key="5">
    <source>
        <dbReference type="Proteomes" id="UP000070544"/>
    </source>
</evidence>
<dbReference type="STRING" id="1344416.A0A139A1U5"/>
<feature type="domain" description="FH2" evidence="3">
    <location>
        <begin position="1016"/>
        <end position="1529"/>
    </location>
</feature>
<feature type="compositionally biased region" description="Polar residues" evidence="2">
    <location>
        <begin position="1"/>
        <end position="10"/>
    </location>
</feature>